<evidence type="ECO:0000256" key="2">
    <source>
        <dbReference type="ARBA" id="ARBA00022801"/>
    </source>
</evidence>
<dbReference type="PANTHER" id="PTHR43146">
    <property type="entry name" value="CANCER-RELATED NUCLEOSIDE-TRIPHOSPHATASE"/>
    <property type="match status" value="1"/>
</dbReference>
<dbReference type="InterPro" id="IPR004948">
    <property type="entry name" value="Nuc-triphosphatase_THEP1"/>
</dbReference>
<dbReference type="GO" id="GO:0017111">
    <property type="term" value="F:ribonucleoside triphosphate phosphatase activity"/>
    <property type="evidence" value="ECO:0007669"/>
    <property type="project" value="InterPro"/>
</dbReference>
<dbReference type="HAMAP" id="MF_00796">
    <property type="entry name" value="NTPase_1"/>
    <property type="match status" value="1"/>
</dbReference>
<evidence type="ECO:0000313" key="4">
    <source>
        <dbReference type="EMBL" id="GAI51431.1"/>
    </source>
</evidence>
<name>X1Q9F4_9ZZZZ</name>
<keyword evidence="2" id="KW-0378">Hydrolase</keyword>
<feature type="non-terminal residue" evidence="4">
    <location>
        <position position="240"/>
    </location>
</feature>
<feature type="non-terminal residue" evidence="4">
    <location>
        <position position="1"/>
    </location>
</feature>
<comment type="caution">
    <text evidence="4">The sequence shown here is derived from an EMBL/GenBank/DDBJ whole genome shotgun (WGS) entry which is preliminary data.</text>
</comment>
<dbReference type="CDD" id="cd19482">
    <property type="entry name" value="RecA-like_Thep1"/>
    <property type="match status" value="1"/>
</dbReference>
<dbReference type="GO" id="GO:0005524">
    <property type="term" value="F:ATP binding"/>
    <property type="evidence" value="ECO:0007669"/>
    <property type="project" value="UniProtKB-KW"/>
</dbReference>
<gene>
    <name evidence="4" type="ORF">S06H3_54510</name>
</gene>
<sequence>EYIDAAKFVDDYIGMQDWRVRENANVAYSFSSLFLRAAGETVARYALSKVYPREIIFSAQRATNLRGHMPNNFLITGRPGSGKTSIIERAMSILRERGFRAGGLYCPEIREGGVRVGFKIIDIMTGEERILAHVRQREGPQVSKYRVNVANVDELSEAAIGRALREADFVIIDEIAPMETHSEGFKRSVLDALDSPKPLLAVIHQRTQTGFIGGIKTRDDIKIFEATESTRAELSERLAK</sequence>
<dbReference type="PANTHER" id="PTHR43146:SF1">
    <property type="entry name" value="CANCER-RELATED NUCLEOSIDE-TRIPHOSPHATASE"/>
    <property type="match status" value="1"/>
</dbReference>
<evidence type="ECO:0000256" key="3">
    <source>
        <dbReference type="ARBA" id="ARBA00022840"/>
    </source>
</evidence>
<dbReference type="EMBL" id="BARV01034873">
    <property type="protein sequence ID" value="GAI51431.1"/>
    <property type="molecule type" value="Genomic_DNA"/>
</dbReference>
<dbReference type="Pfam" id="PF03266">
    <property type="entry name" value="NTPase_1"/>
    <property type="match status" value="1"/>
</dbReference>
<evidence type="ECO:0008006" key="5">
    <source>
        <dbReference type="Google" id="ProtNLM"/>
    </source>
</evidence>
<organism evidence="4">
    <name type="scientific">marine sediment metagenome</name>
    <dbReference type="NCBI Taxonomy" id="412755"/>
    <lineage>
        <taxon>unclassified sequences</taxon>
        <taxon>metagenomes</taxon>
        <taxon>ecological metagenomes</taxon>
    </lineage>
</organism>
<dbReference type="AlphaFoldDB" id="X1Q9F4"/>
<dbReference type="InterPro" id="IPR027417">
    <property type="entry name" value="P-loop_NTPase"/>
</dbReference>
<keyword evidence="3" id="KW-0067">ATP-binding</keyword>
<protein>
    <recommendedName>
        <fullName evidence="5">AAA+ ATPase domain-containing protein</fullName>
    </recommendedName>
</protein>
<accession>X1Q9F4</accession>
<dbReference type="Gene3D" id="3.40.50.300">
    <property type="entry name" value="P-loop containing nucleotide triphosphate hydrolases"/>
    <property type="match status" value="1"/>
</dbReference>
<proteinExistence type="inferred from homology"/>
<keyword evidence="1" id="KW-0547">Nucleotide-binding</keyword>
<dbReference type="SUPFAM" id="SSF52540">
    <property type="entry name" value="P-loop containing nucleoside triphosphate hydrolases"/>
    <property type="match status" value="1"/>
</dbReference>
<evidence type="ECO:0000256" key="1">
    <source>
        <dbReference type="ARBA" id="ARBA00022741"/>
    </source>
</evidence>
<dbReference type="NCBIfam" id="NF010248">
    <property type="entry name" value="PRK13695.1"/>
    <property type="match status" value="1"/>
</dbReference>
<reference evidence="4" key="1">
    <citation type="journal article" date="2014" name="Front. Microbiol.">
        <title>High frequency of phylogenetically diverse reductive dehalogenase-homologous genes in deep subseafloor sedimentary metagenomes.</title>
        <authorList>
            <person name="Kawai M."/>
            <person name="Futagami T."/>
            <person name="Toyoda A."/>
            <person name="Takaki Y."/>
            <person name="Nishi S."/>
            <person name="Hori S."/>
            <person name="Arai W."/>
            <person name="Tsubouchi T."/>
            <person name="Morono Y."/>
            <person name="Uchiyama I."/>
            <person name="Ito T."/>
            <person name="Fujiyama A."/>
            <person name="Inagaki F."/>
            <person name="Takami H."/>
        </authorList>
    </citation>
    <scope>NUCLEOTIDE SEQUENCE</scope>
    <source>
        <strain evidence="4">Expedition CK06-06</strain>
    </source>
</reference>